<protein>
    <submittedName>
        <fullName evidence="1">Uncharacterized protein</fullName>
    </submittedName>
</protein>
<name>A0ABX4FSV9_9GAMM</name>
<sequence>MHRNMHNFPLNEYFTQTLALPRNGRIILRNLSKQRREMTTILQQSLLKMRRKMAFVAFFIFSIFYKKSLLF</sequence>
<dbReference type="EMBL" id="NOIF01000210">
    <property type="protein sequence ID" value="OZS41914.1"/>
    <property type="molecule type" value="Genomic_DNA"/>
</dbReference>
<dbReference type="Proteomes" id="UP000215999">
    <property type="component" value="Unassembled WGS sequence"/>
</dbReference>
<gene>
    <name evidence="1" type="ORF">ASV53_21195</name>
</gene>
<evidence type="ECO:0000313" key="1">
    <source>
        <dbReference type="EMBL" id="OZS41914.1"/>
    </source>
</evidence>
<accession>A0ABX4FSV9</accession>
<proteinExistence type="predicted"/>
<evidence type="ECO:0000313" key="2">
    <source>
        <dbReference type="Proteomes" id="UP000215999"/>
    </source>
</evidence>
<comment type="caution">
    <text evidence="1">The sequence shown here is derived from an EMBL/GenBank/DDBJ whole genome shotgun (WGS) entry which is preliminary data.</text>
</comment>
<organism evidence="1 2">
    <name type="scientific">Photobacterium sanguinicancri</name>
    <dbReference type="NCBI Taxonomy" id="875932"/>
    <lineage>
        <taxon>Bacteria</taxon>
        <taxon>Pseudomonadati</taxon>
        <taxon>Pseudomonadota</taxon>
        <taxon>Gammaproteobacteria</taxon>
        <taxon>Vibrionales</taxon>
        <taxon>Vibrionaceae</taxon>
        <taxon>Photobacterium</taxon>
    </lineage>
</organism>
<keyword evidence="2" id="KW-1185">Reference proteome</keyword>
<reference evidence="1 2" key="1">
    <citation type="journal article" date="2016" name="Antonie Van Leeuwenhoek">
        <title>Photobacterium sanguinicancri sp. nov. isolated from marine animals.</title>
        <authorList>
            <person name="Gomez-Gil B."/>
            <person name="Roque A."/>
            <person name="Rotllant G."/>
            <person name="Romalde J.L."/>
            <person name="Doce A."/>
            <person name="Eggermont M."/>
            <person name="Defoirdt T."/>
        </authorList>
    </citation>
    <scope>NUCLEOTIDE SEQUENCE [LARGE SCALE GENOMIC DNA]</scope>
    <source>
        <strain evidence="1 2">CAIM 1827</strain>
    </source>
</reference>